<name>A0A1T4YS69_9BACL</name>
<evidence type="ECO:0000313" key="2">
    <source>
        <dbReference type="Proteomes" id="UP000190042"/>
    </source>
</evidence>
<evidence type="ECO:0000313" key="1">
    <source>
        <dbReference type="EMBL" id="SKB04523.1"/>
    </source>
</evidence>
<sequence length="73" mass="9050">MKFFEWEIEMNPKMKPYMDMENRRVAILTKEDDEIHMTMELDEQDRLVFHPRWNCNVILLGEKHIRLTLNQEE</sequence>
<accession>A0A1T4YS69</accession>
<gene>
    <name evidence="1" type="ORF">SAMN04244570_3438</name>
</gene>
<reference evidence="2" key="1">
    <citation type="submission" date="2017-02" db="EMBL/GenBank/DDBJ databases">
        <authorList>
            <person name="Varghese N."/>
            <person name="Submissions S."/>
        </authorList>
    </citation>
    <scope>NUCLEOTIDE SEQUENCE [LARGE SCALE GENOMIC DNA]</scope>
    <source>
        <strain evidence="2">DSM 23966</strain>
    </source>
</reference>
<dbReference type="Proteomes" id="UP000190042">
    <property type="component" value="Unassembled WGS sequence"/>
</dbReference>
<dbReference type="RefSeq" id="WP_078818449.1">
    <property type="nucleotide sequence ID" value="NZ_FUYJ01000008.1"/>
</dbReference>
<protein>
    <submittedName>
        <fullName evidence="1">Uncharacterized protein</fullName>
    </submittedName>
</protein>
<dbReference type="EMBL" id="FUYJ01000008">
    <property type="protein sequence ID" value="SKB04523.1"/>
    <property type="molecule type" value="Genomic_DNA"/>
</dbReference>
<dbReference type="AlphaFoldDB" id="A0A1T4YS69"/>
<keyword evidence="2" id="KW-1185">Reference proteome</keyword>
<organism evidence="1 2">
    <name type="scientific">Sporosarcina newyorkensis</name>
    <dbReference type="NCBI Taxonomy" id="759851"/>
    <lineage>
        <taxon>Bacteria</taxon>
        <taxon>Bacillati</taxon>
        <taxon>Bacillota</taxon>
        <taxon>Bacilli</taxon>
        <taxon>Bacillales</taxon>
        <taxon>Caryophanaceae</taxon>
        <taxon>Sporosarcina</taxon>
    </lineage>
</organism>
<proteinExistence type="predicted"/>